<dbReference type="SUPFAM" id="SSF52540">
    <property type="entry name" value="P-loop containing nucleoside triphosphate hydrolases"/>
    <property type="match status" value="1"/>
</dbReference>
<gene>
    <name evidence="2" type="ORF">CBG49_01135</name>
</gene>
<proteinExistence type="predicted"/>
<keyword evidence="3" id="KW-1185">Reference proteome</keyword>
<evidence type="ECO:0000313" key="3">
    <source>
        <dbReference type="Proteomes" id="UP000197007"/>
    </source>
</evidence>
<dbReference type="Gene3D" id="3.40.50.300">
    <property type="entry name" value="P-loop containing nucleotide triphosphate hydrolases"/>
    <property type="match status" value="2"/>
</dbReference>
<feature type="domain" description="Schlafen group 3-like DNA/RNA helicase" evidence="1">
    <location>
        <begin position="240"/>
        <end position="427"/>
    </location>
</feature>
<evidence type="ECO:0000259" key="1">
    <source>
        <dbReference type="Pfam" id="PF09848"/>
    </source>
</evidence>
<dbReference type="KEGG" id="capn:CBG49_01135"/>
<dbReference type="EMBL" id="CP022022">
    <property type="protein sequence ID" value="ASF41800.1"/>
    <property type="molecule type" value="Genomic_DNA"/>
</dbReference>
<dbReference type="AlphaFoldDB" id="A0A1Z4BKJ1"/>
<dbReference type="InterPro" id="IPR018647">
    <property type="entry name" value="SLFN_3-like_DNA/RNA_helicase"/>
</dbReference>
<dbReference type="Proteomes" id="UP000197007">
    <property type="component" value="Chromosome"/>
</dbReference>
<reference evidence="3" key="1">
    <citation type="submission" date="2017-06" db="EMBL/GenBank/DDBJ databases">
        <title>Complete genome sequence of Capnocytophaga sp. KCOM 1579 (=ChDC OS43) isolated from a human refractory periapical abscess lesion.</title>
        <authorList>
            <person name="Kook J.-K."/>
            <person name="Park S.-N."/>
            <person name="Lim Y.K."/>
            <person name="Roh H."/>
        </authorList>
    </citation>
    <scope>NUCLEOTIDE SEQUENCE [LARGE SCALE GENOMIC DNA]</scope>
    <source>
        <strain evidence="3">ChDC OS43</strain>
    </source>
</reference>
<sequence length="535" mass="63072">MILIHNLLLFDYICKRKKFLVFLPKKSNSMKEVNLASIISAYDTFGKEELFNNYLSFFGVSLKEREKEDLKSFFDGIRPNITSVKVLERYYLGFTIPQISKEFDILRIGKESVINVELKNEFTTEERIKNQLKQNKYYLGFLGKDTFHFTYVAKEDKLYKLENDDLILTSFQELSKLLSIQEVEEIENLERLFDPSNYLVSPFNSTDRFVNKEYFLTKQQEDIKNRIINPEDSKDEQLFFTIKGGAGTGKTLLVYDIARELTEKGEKVLVIHCGNLNKGQQELNEKKILNIVSIRDIHVSNEAFGQKGFNFDKYSIVMLDEAQRVRLYQLEYIIKSIFNIKSKCVFSLDPKQCLKKDEINNSIESYLDEKTNTLKFKLTNNIRTNEELLVFIKSIFHNRPDFEKIRYKNIKINFFKNYSLVKNYLSNLNVNEWEIINFTNSRNVRYEYEEYNVSDRVNSHGVLGQEFDNIAVVIDDTFSYNSTKELSVRNENKYFYDKLGMLYQNITRARKKLNVVIVNNQEVLSRCLEVLNSKD</sequence>
<protein>
    <recommendedName>
        <fullName evidence="1">Schlafen group 3-like DNA/RNA helicase domain-containing protein</fullName>
    </recommendedName>
</protein>
<dbReference type="Pfam" id="PF09848">
    <property type="entry name" value="SLFN-g3_helicase"/>
    <property type="match status" value="1"/>
</dbReference>
<name>A0A1Z4BKJ1_9FLAO</name>
<evidence type="ECO:0000313" key="2">
    <source>
        <dbReference type="EMBL" id="ASF41800.1"/>
    </source>
</evidence>
<accession>A0A1Z4BKJ1</accession>
<organism evidence="2 3">
    <name type="scientific">Capnocytophaga endodontalis</name>
    <dbReference type="NCBI Taxonomy" id="2708117"/>
    <lineage>
        <taxon>Bacteria</taxon>
        <taxon>Pseudomonadati</taxon>
        <taxon>Bacteroidota</taxon>
        <taxon>Flavobacteriia</taxon>
        <taxon>Flavobacteriales</taxon>
        <taxon>Flavobacteriaceae</taxon>
        <taxon>Capnocytophaga</taxon>
    </lineage>
</organism>
<dbReference type="InterPro" id="IPR027417">
    <property type="entry name" value="P-loop_NTPase"/>
</dbReference>